<keyword evidence="2" id="KW-1185">Reference proteome</keyword>
<dbReference type="InterPro" id="IPR023214">
    <property type="entry name" value="HAD_sf"/>
</dbReference>
<dbReference type="Gene3D" id="3.40.50.1000">
    <property type="entry name" value="HAD superfamily/HAD-like"/>
    <property type="match status" value="1"/>
</dbReference>
<protein>
    <submittedName>
        <fullName evidence="1">Uncharacterized protein</fullName>
    </submittedName>
</protein>
<dbReference type="AlphaFoldDB" id="A0A1K1NA48"/>
<dbReference type="SUPFAM" id="SSF56784">
    <property type="entry name" value="HAD-like"/>
    <property type="match status" value="1"/>
</dbReference>
<accession>A0A1K1NA48</accession>
<dbReference type="Proteomes" id="UP000182958">
    <property type="component" value="Unassembled WGS sequence"/>
</dbReference>
<evidence type="ECO:0000313" key="1">
    <source>
        <dbReference type="EMBL" id="SFW32207.1"/>
    </source>
</evidence>
<reference evidence="2" key="1">
    <citation type="submission" date="2016-11" db="EMBL/GenBank/DDBJ databases">
        <authorList>
            <person name="Varghese N."/>
            <person name="Submissions S."/>
        </authorList>
    </citation>
    <scope>NUCLEOTIDE SEQUENCE [LARGE SCALE GENOMIC DNA]</scope>
    <source>
        <strain evidence="2">C3</strain>
    </source>
</reference>
<gene>
    <name evidence="1" type="ORF">SAMN02910323_1300</name>
</gene>
<evidence type="ECO:0000313" key="2">
    <source>
        <dbReference type="Proteomes" id="UP000182958"/>
    </source>
</evidence>
<dbReference type="EMBL" id="FPJA01000005">
    <property type="protein sequence ID" value="SFW32207.1"/>
    <property type="molecule type" value="Genomic_DNA"/>
</dbReference>
<dbReference type="RefSeq" id="WP_072305968.1">
    <property type="nucleotide sequence ID" value="NZ_FPJA01000005.1"/>
</dbReference>
<name>A0A1K1NA48_SELRU</name>
<organism evidence="1 2">
    <name type="scientific">Selenomonas ruminantium</name>
    <dbReference type="NCBI Taxonomy" id="971"/>
    <lineage>
        <taxon>Bacteria</taxon>
        <taxon>Bacillati</taxon>
        <taxon>Bacillota</taxon>
        <taxon>Negativicutes</taxon>
        <taxon>Selenomonadales</taxon>
        <taxon>Selenomonadaceae</taxon>
        <taxon>Selenomonas</taxon>
    </lineage>
</organism>
<dbReference type="InterPro" id="IPR036412">
    <property type="entry name" value="HAD-like_sf"/>
</dbReference>
<proteinExistence type="predicted"/>
<sequence>MKENLRLSTLGKTWIFDFDGTLVEHNGYKEGADHWLPGAKEFLQNISAEDYVLILTAREEEAREMTEAFLKQEGIRYNDIKFQMPMGERILLNDSKPSGLKMCYAVECKRNEGLLGLSTEIDKSL</sequence>